<name>A0A0B0EE47_9BACT</name>
<accession>A0A0B0EE47</accession>
<organism evidence="1 2">
    <name type="scientific">Candidatus Scalindua brodae</name>
    <dbReference type="NCBI Taxonomy" id="237368"/>
    <lineage>
        <taxon>Bacteria</taxon>
        <taxon>Pseudomonadati</taxon>
        <taxon>Planctomycetota</taxon>
        <taxon>Candidatus Brocadiia</taxon>
        <taxon>Candidatus Brocadiales</taxon>
        <taxon>Candidatus Scalinduaceae</taxon>
        <taxon>Candidatus Scalindua</taxon>
    </lineage>
</organism>
<protein>
    <submittedName>
        <fullName evidence="1">Uncharacterized protein</fullName>
    </submittedName>
</protein>
<evidence type="ECO:0000313" key="2">
    <source>
        <dbReference type="Proteomes" id="UP000030652"/>
    </source>
</evidence>
<gene>
    <name evidence="1" type="ORF">SCABRO_02859</name>
</gene>
<dbReference type="Proteomes" id="UP000030652">
    <property type="component" value="Unassembled WGS sequence"/>
</dbReference>
<comment type="caution">
    <text evidence="1">The sequence shown here is derived from an EMBL/GenBank/DDBJ whole genome shotgun (WGS) entry which is preliminary data.</text>
</comment>
<sequence>MNYSSRSLYLCEAFIPFREDIKGGKWNVVEGNDMYELNVPIAPYNAHIDTEKAILKEKNVINSVG</sequence>
<reference evidence="1 2" key="1">
    <citation type="submission" date="2014-10" db="EMBL/GenBank/DDBJ databases">
        <title>Draft genome of anammox bacterium scalindua brodae, obtained using differential coverage binning of sequence data from two enrichment reactors.</title>
        <authorList>
            <person name="Speth D.R."/>
            <person name="Russ L."/>
            <person name="Kartal B."/>
            <person name="Op den Camp H.J."/>
            <person name="Dutilh B.E."/>
            <person name="Jetten M.S."/>
        </authorList>
    </citation>
    <scope>NUCLEOTIDE SEQUENCE [LARGE SCALE GENOMIC DNA]</scope>
    <source>
        <strain evidence="1">RU1</strain>
    </source>
</reference>
<proteinExistence type="predicted"/>
<dbReference type="AlphaFoldDB" id="A0A0B0EE47"/>
<evidence type="ECO:0000313" key="1">
    <source>
        <dbReference type="EMBL" id="KHE91402.1"/>
    </source>
</evidence>
<dbReference type="EMBL" id="JRYO01000200">
    <property type="protein sequence ID" value="KHE91402.1"/>
    <property type="molecule type" value="Genomic_DNA"/>
</dbReference>